<feature type="compositionally biased region" description="Polar residues" evidence="2">
    <location>
        <begin position="19"/>
        <end position="32"/>
    </location>
</feature>
<evidence type="ECO:0000259" key="3">
    <source>
        <dbReference type="PROSITE" id="PS50097"/>
    </source>
</evidence>
<feature type="region of interest" description="Disordered" evidence="2">
    <location>
        <begin position="841"/>
        <end position="861"/>
    </location>
</feature>
<dbReference type="eggNOG" id="ENOG502QUK4">
    <property type="taxonomic scope" value="Eukaryota"/>
</dbReference>
<reference evidence="4 6" key="1">
    <citation type="journal article" date="2010" name="BMC Genomics">
        <title>Combination of measures distinguishes pre-miRNAs from other stem-loops in the genome of the newly sequenced Anopheles darlingi.</title>
        <authorList>
            <person name="Mendes N.D."/>
            <person name="Freitas A.T."/>
            <person name="Vasconcelos A.T."/>
            <person name="Sagot M.F."/>
        </authorList>
    </citation>
    <scope>NUCLEOTIDE SEQUENCE</scope>
</reference>
<feature type="compositionally biased region" description="Basic and acidic residues" evidence="2">
    <location>
        <begin position="2265"/>
        <end position="2274"/>
    </location>
</feature>
<dbReference type="FunCoup" id="W5J5F9">
    <property type="interactions" value="8"/>
</dbReference>
<feature type="region of interest" description="Disordered" evidence="2">
    <location>
        <begin position="1847"/>
        <end position="1883"/>
    </location>
</feature>
<protein>
    <recommendedName>
        <fullName evidence="3">BTB domain-containing protein</fullName>
    </recommendedName>
</protein>
<feature type="compositionally biased region" description="Basic and acidic residues" evidence="2">
    <location>
        <begin position="741"/>
        <end position="755"/>
    </location>
</feature>
<feature type="compositionally biased region" description="Polar residues" evidence="2">
    <location>
        <begin position="67"/>
        <end position="77"/>
    </location>
</feature>
<feature type="region of interest" description="Disordered" evidence="2">
    <location>
        <begin position="1778"/>
        <end position="1820"/>
    </location>
</feature>
<dbReference type="EMBL" id="ADMH02002165">
    <property type="protein sequence ID" value="ETN58100.1"/>
    <property type="molecule type" value="Genomic_DNA"/>
</dbReference>
<dbReference type="Gene3D" id="3.30.710.10">
    <property type="entry name" value="Potassium Channel Kv1.1, Chain A"/>
    <property type="match status" value="1"/>
</dbReference>
<reference evidence="4" key="3">
    <citation type="journal article" date="2013" name="Nucleic Acids Res.">
        <title>The genome of Anopheles darlingi, the main neotropical malaria vector.</title>
        <authorList>
            <person name="Marinotti O."/>
            <person name="Cerqueira G.C."/>
            <person name="de Almeida L.G."/>
            <person name="Ferro M.I."/>
            <person name="Loreto E.L."/>
            <person name="Zaha A."/>
            <person name="Teixeira S.M."/>
            <person name="Wespiser A.R."/>
            <person name="Almeida E Silva A."/>
            <person name="Schlindwein A.D."/>
            <person name="Pacheco A.C."/>
            <person name="Silva A.L."/>
            <person name="Graveley B.R."/>
            <person name="Walenz B.P."/>
            <person name="Lima Bde A."/>
            <person name="Ribeiro C.A."/>
            <person name="Nunes-Silva C.G."/>
            <person name="de Carvalho C.R."/>
            <person name="Soares C.M."/>
            <person name="de Menezes C.B."/>
            <person name="Matiolli C."/>
            <person name="Caffrey D."/>
            <person name="Araujo D.A."/>
            <person name="de Oliveira D.M."/>
            <person name="Golenbock D."/>
            <person name="Grisard E.C."/>
            <person name="Fantinatti-Garboggini F."/>
            <person name="de Carvalho F.M."/>
            <person name="Barcellos F.G."/>
            <person name="Prosdocimi F."/>
            <person name="May G."/>
            <person name="Azevedo Junior G.M."/>
            <person name="Guimaraes G.M."/>
            <person name="Goldman G.H."/>
            <person name="Padilha I.Q."/>
            <person name="Batista Jda S."/>
            <person name="Ferro J.A."/>
            <person name="Ribeiro J.M."/>
            <person name="Fietto J.L."/>
            <person name="Dabbas K.M."/>
            <person name="Cerdeira L."/>
            <person name="Agnez-Lima L.F."/>
            <person name="Brocchi M."/>
            <person name="de Carvalho M.O."/>
            <person name="Teixeira Mde M."/>
            <person name="Diniz Maia Mde M."/>
            <person name="Goldman M.H."/>
            <person name="Cruz Schneider M.P."/>
            <person name="Felipe M.S."/>
            <person name="Hungria M."/>
            <person name="Nicolas M.F."/>
            <person name="Pereira M."/>
            <person name="Montes M.A."/>
            <person name="Cantao M.E."/>
            <person name="Vincentz M."/>
            <person name="Rafael M.S."/>
            <person name="Silverman N."/>
            <person name="Stoco P.H."/>
            <person name="Souza R.C."/>
            <person name="Vicentini R."/>
            <person name="Gazzinelli R.T."/>
            <person name="Neves Rde O."/>
            <person name="Silva R."/>
            <person name="Astolfi-Filho S."/>
            <person name="Maciel T.E."/>
            <person name="Urmenyi T.P."/>
            <person name="Tadei W.P."/>
            <person name="Camargo E.P."/>
            <person name="de Vasconcelos A.T."/>
        </authorList>
    </citation>
    <scope>NUCLEOTIDE SEQUENCE</scope>
</reference>
<dbReference type="Pfam" id="PF00651">
    <property type="entry name" value="BTB"/>
    <property type="match status" value="1"/>
</dbReference>
<feature type="compositionally biased region" description="Polar residues" evidence="2">
    <location>
        <begin position="1056"/>
        <end position="1066"/>
    </location>
</feature>
<feature type="compositionally biased region" description="Low complexity" evidence="2">
    <location>
        <begin position="2143"/>
        <end position="2159"/>
    </location>
</feature>
<feature type="region of interest" description="Disordered" evidence="2">
    <location>
        <begin position="940"/>
        <end position="1026"/>
    </location>
</feature>
<feature type="compositionally biased region" description="Low complexity" evidence="2">
    <location>
        <begin position="464"/>
        <end position="475"/>
    </location>
</feature>
<feature type="compositionally biased region" description="Polar residues" evidence="2">
    <location>
        <begin position="843"/>
        <end position="855"/>
    </location>
</feature>
<dbReference type="EnsemblMetazoa" id="ADAC010288-RA">
    <property type="protein sequence ID" value="ADAC010288-PA"/>
    <property type="gene ID" value="ADAC010288"/>
</dbReference>
<dbReference type="PROSITE" id="PS50097">
    <property type="entry name" value="BTB"/>
    <property type="match status" value="1"/>
</dbReference>
<evidence type="ECO:0000313" key="5">
    <source>
        <dbReference type="EnsemblMetazoa" id="ADAC010288-PA"/>
    </source>
</evidence>
<feature type="compositionally biased region" description="Basic and acidic residues" evidence="2">
    <location>
        <begin position="2097"/>
        <end position="2110"/>
    </location>
</feature>
<evidence type="ECO:0000313" key="6">
    <source>
        <dbReference type="Proteomes" id="UP000000673"/>
    </source>
</evidence>
<feature type="compositionally biased region" description="Low complexity" evidence="2">
    <location>
        <begin position="82"/>
        <end position="97"/>
    </location>
</feature>
<reference evidence="5" key="4">
    <citation type="submission" date="2015-06" db="UniProtKB">
        <authorList>
            <consortium name="EnsemblMetazoa"/>
        </authorList>
    </citation>
    <scope>IDENTIFICATION</scope>
</reference>
<feature type="compositionally biased region" description="Polar residues" evidence="2">
    <location>
        <begin position="995"/>
        <end position="1014"/>
    </location>
</feature>
<dbReference type="Proteomes" id="UP000000673">
    <property type="component" value="Unassembled WGS sequence"/>
</dbReference>
<dbReference type="OMA" id="QKYNTIG"/>
<dbReference type="InterPro" id="IPR011333">
    <property type="entry name" value="SKP1/BTB/POZ_sf"/>
</dbReference>
<feature type="coiled-coil region" evidence="1">
    <location>
        <begin position="1091"/>
        <end position="1118"/>
    </location>
</feature>
<dbReference type="SUPFAM" id="SSF54695">
    <property type="entry name" value="POZ domain"/>
    <property type="match status" value="1"/>
</dbReference>
<feature type="compositionally biased region" description="Polar residues" evidence="2">
    <location>
        <begin position="476"/>
        <end position="488"/>
    </location>
</feature>
<feature type="region of interest" description="Disordered" evidence="2">
    <location>
        <begin position="1697"/>
        <end position="1720"/>
    </location>
</feature>
<dbReference type="InterPro" id="IPR043225">
    <property type="entry name" value="BACK_BTBD8"/>
</dbReference>
<dbReference type="VEuPathDB" id="VectorBase:ADAC010288"/>
<dbReference type="STRING" id="43151.W5J5F9"/>
<accession>W5J5F9</accession>
<sequence length="2293" mass="246333">MASVNPMANGDDDTLTAAAPSTTNSIAESTGISDDRRSSPPAVVYRLCTIPPEQDGEESQLRKGLNRVSTDSATSTYEMVEAAGSSHSPASDSNSSSTEEHDGVDADEEEDGEEEDEEMWSNIVRINKATSATVAELTGGSNSTTCANNIEIIEYEVQEPMTSGTSGIAMTSESFDREGGGLVTDADASDLLLQRKRFDLSRSSTKEEKQRHNEEIVIMKSNSLSSDTTTNSWEPVSVEACCADEGEQPAAEPAIVVPSAPSKACFIDASSLFDDDEIVYPSFQEPQLAWGPPTGGTSSQSHSSSNVQLSSILLCDDEKIIRPTSVGLAHDDVKDQFSVTSSDDYLASKLKNSDPGTESSSSTIDNEEVLARQQSERKQGTLLFQNSIQQFSGLLIDGPATGCPVEEAYSDLSLPSVYSSGSERNYGGEYGPLSISDTQRYSLTSASAGTGGVGGGGGGGGGTTSTTSGYNSSSAEYNSRTQATSDVESSGHYPHTPFNSIVHVGSSSSATAVYQPMYASGGEGDGNGSRASSIDRDSHSTPIRIPKRVQKHDESAPIVSGGASIEDFTPKQCESPLVRRRTDTCPIVSGGISFDEDPRDSQHQLLQQHPSRLSGGRLSKSSSGKSWVVDLKNCPDDEKRVAANSLDIENGQQQSRSCGLGFYVDLGALKTPEEEKAITVNRAARPSAVRSDMMKKSTGFYIDLSDGESTRSATPKLTGRNETPPPSATLVPDGSGSESAKQCDSREGSTEKDRKNMFSMFIDIGDEKNGNGTARPPTSLIRKHSVPQVASTMQGPGEKESAGTVRPSSLSSTGAAGDEAATKPYYMFVGASDPPAAVVRRPTNGSSVAGNQTVKNESKRHSWNATTFAGEQAGGSGFHERRIASSASYQRSTSVTSDRGIMNILDKIPLLSKTSSMSIDSSVSPFEDFTCSKSEISTTYSNHSISSHSGHSSNDSKGGKEGTEDGVAVVADAPTMVSSVKRHRRDAKLNETFDKSSQGSVTDGILSSNEDASPTSTTTDTDDVTFQNNPAEEETILQSATETIAVRDCKGDSPAKLSSVTSSKQMETIEEAVESSPRHTTTQQRKAQHTMESLHATIEKQKQLLETVTENIEQSQNQASSSFVKLSDMDKPPAFAPSAKFELHSSNGAGTGGLNNMSSSAGSNRVARLFESQKYNTIGSAVGASNQAMRQHQQHQQKASNYYHANGVTSMERHSWNMSRSTGNNFVSLISSSVENSRSLSRLFPHLTKAFSSSLPSDVGMNGTGRDGSEFMNSDFSCTSSITSSRSGIESIDESISSRQPRRLGEDLLKMFLQEIATDVTIEVETRKMRAHKCILRSRCQYFAAILAGSWVQNAGNVIALPGYSYAAVHFALCHIYSGASHPPEGISLMELAALSDLLGLEGLKEVTAYALKTNYCHNFHKPCSGCTDGVLQVLPVTLNHGLDDLYRKCLKWVCRHYVKIWSQKQFSQLPLDVVHRCKQQIVAHLNSESVITMILDSEQLLTLLHPYKWSLEVENVVRDILDAAYDYIADHFASLLASDSFLSLGQNYRWAIPHIEPILLPAANNLNPDQACKSYPRATRLHKLLQAKVLTMTTTTPMSSSDNTNVVNVYDKQQQQQQQQQGGKRRNAEYNLQEEEMDWCDEFVGMVNAILSAVEQCLIRQCARAMRVSSWQRMDVELRNKIQKLACLMETTDERKSRSRYSFSSQTSSSSSVHSRTNDLRQVRLAIQAHNKRAYESQSNTNAIKQTQTITVAQHNDLNSALLASHKLAKHLEDDLRAKQKDHQPPENGRISKTASKSNVPAEGSKKTYGNAPTTNGRHTNAIKMGLLSKTNRDPSVPGAAVTVTSSSAAHIQHKRSQSEDHAVYGSAKTTMSNGKSGETTNNLRAKLSHVKPRYLEPKKPKNAANLHAQNNNLSSSGSSTRTSSPAMGHSRKPKHLAATVKVAGTESNISLDSLTSPAKLRNANVPAKAPRSTISELDVSIDSLAESLKSNSIKTSNTLSHESLIYHEYFKPKPVNDQIVPNANPLKDKRVPKALGASKPPTVNGGSLKAHHTSSIPRSNGGGINRTGSSASVGSNGGYQSGGSGVVKRSFLSQRSREILARRSHEPPKSNSTNSSNKSAASSPSLLLTRDKSTGSDITKSGSSASLTTTNSTSTGGASQGGRKVFNTTLHLRRTAKLLPNAGGSQEPVPASISAFRHQSTALHRKVDKTTVTPSAKANRKQDSQTAVGHVTKGSLARHGPTANGYTGGNQPPVSLPPPTIDGSRKESKLERSNTFSMDASDNTLLLQLLE</sequence>
<dbReference type="Pfam" id="PF26017">
    <property type="entry name" value="BACK_BTBD8"/>
    <property type="match status" value="1"/>
</dbReference>
<dbReference type="SMART" id="SM00225">
    <property type="entry name" value="BTB"/>
    <property type="match status" value="1"/>
</dbReference>
<dbReference type="CDD" id="cd18490">
    <property type="entry name" value="BACK_BTBD8"/>
    <property type="match status" value="1"/>
</dbReference>
<feature type="compositionally biased region" description="Low complexity" evidence="2">
    <location>
        <begin position="940"/>
        <end position="956"/>
    </location>
</feature>
<feature type="compositionally biased region" description="Low complexity" evidence="2">
    <location>
        <begin position="1701"/>
        <end position="1716"/>
    </location>
</feature>
<keyword evidence="6" id="KW-1185">Reference proteome</keyword>
<feature type="region of interest" description="Disordered" evidence="2">
    <location>
        <begin position="446"/>
        <end position="494"/>
    </location>
</feature>
<evidence type="ECO:0000256" key="1">
    <source>
        <dbReference type="SAM" id="Coils"/>
    </source>
</evidence>
<feature type="region of interest" description="Disordered" evidence="2">
    <location>
        <begin position="1"/>
        <end position="118"/>
    </location>
</feature>
<name>W5J5F9_ANODA</name>
<feature type="compositionally biased region" description="Low complexity" evidence="2">
    <location>
        <begin position="2111"/>
        <end position="2130"/>
    </location>
</feature>
<feature type="compositionally biased region" description="Low complexity" evidence="2">
    <location>
        <begin position="611"/>
        <end position="625"/>
    </location>
</feature>
<evidence type="ECO:0000256" key="2">
    <source>
        <dbReference type="SAM" id="MobiDB-lite"/>
    </source>
</evidence>
<feature type="region of interest" description="Disordered" evidence="2">
    <location>
        <begin position="785"/>
        <end position="816"/>
    </location>
</feature>
<feature type="compositionally biased region" description="Low complexity" evidence="2">
    <location>
        <begin position="1904"/>
        <end position="1926"/>
    </location>
</feature>
<feature type="compositionally biased region" description="Gly residues" evidence="2">
    <location>
        <begin position="449"/>
        <end position="463"/>
    </location>
</feature>
<feature type="region of interest" description="Disordered" evidence="2">
    <location>
        <begin position="1895"/>
        <end position="1936"/>
    </location>
</feature>
<feature type="region of interest" description="Disordered" evidence="2">
    <location>
        <begin position="592"/>
        <end position="625"/>
    </location>
</feature>
<feature type="region of interest" description="Disordered" evidence="2">
    <location>
        <begin position="1051"/>
        <end position="1083"/>
    </location>
</feature>
<dbReference type="PANTHER" id="PTHR22427:SF7">
    <property type="entry name" value="GH15728P"/>
    <property type="match status" value="1"/>
</dbReference>
<reference evidence="4" key="2">
    <citation type="submission" date="2010-05" db="EMBL/GenBank/DDBJ databases">
        <authorList>
            <person name="Almeida L.G."/>
            <person name="Nicolas M.F."/>
            <person name="Souza R.C."/>
            <person name="Vasconcelos A.T.R."/>
        </authorList>
    </citation>
    <scope>NUCLEOTIDE SEQUENCE</scope>
</reference>
<organism evidence="4">
    <name type="scientific">Anopheles darlingi</name>
    <name type="common">Mosquito</name>
    <dbReference type="NCBI Taxonomy" id="43151"/>
    <lineage>
        <taxon>Eukaryota</taxon>
        <taxon>Metazoa</taxon>
        <taxon>Ecdysozoa</taxon>
        <taxon>Arthropoda</taxon>
        <taxon>Hexapoda</taxon>
        <taxon>Insecta</taxon>
        <taxon>Pterygota</taxon>
        <taxon>Neoptera</taxon>
        <taxon>Endopterygota</taxon>
        <taxon>Diptera</taxon>
        <taxon>Nematocera</taxon>
        <taxon>Culicoidea</taxon>
        <taxon>Culicidae</taxon>
        <taxon>Anophelinae</taxon>
        <taxon>Anopheles</taxon>
    </lineage>
</organism>
<dbReference type="CDD" id="cd18286">
    <property type="entry name" value="BTB2_POZ_BTBD8"/>
    <property type="match status" value="1"/>
</dbReference>
<feature type="compositionally biased region" description="Acidic residues" evidence="2">
    <location>
        <begin position="105"/>
        <end position="118"/>
    </location>
</feature>
<dbReference type="PANTHER" id="PTHR22427">
    <property type="entry name" value="GH15728P"/>
    <property type="match status" value="1"/>
</dbReference>
<feature type="domain" description="BTB" evidence="3">
    <location>
        <begin position="1318"/>
        <end position="1385"/>
    </location>
</feature>
<evidence type="ECO:0000313" key="4">
    <source>
        <dbReference type="EMBL" id="ETN58100.1"/>
    </source>
</evidence>
<feature type="compositionally biased region" description="Gly residues" evidence="2">
    <location>
        <begin position="2077"/>
        <end position="2087"/>
    </location>
</feature>
<dbReference type="VEuPathDB" id="VectorBase:ADAR2_007058"/>
<feature type="region of interest" description="Disordered" evidence="2">
    <location>
        <begin position="703"/>
        <end position="755"/>
    </location>
</feature>
<feature type="region of interest" description="Disordered" evidence="2">
    <location>
        <begin position="517"/>
        <end position="555"/>
    </location>
</feature>
<proteinExistence type="predicted"/>
<gene>
    <name evidence="4" type="ORF">AND_010288</name>
</gene>
<dbReference type="InterPro" id="IPR000210">
    <property type="entry name" value="BTB/POZ_dom"/>
</dbReference>
<feature type="region of interest" description="Disordered" evidence="2">
    <location>
        <begin position="2021"/>
        <end position="2166"/>
    </location>
</feature>
<keyword evidence="1" id="KW-0175">Coiled coil</keyword>
<feature type="region of interest" description="Disordered" evidence="2">
    <location>
        <begin position="2210"/>
        <end position="2279"/>
    </location>
</feature>
<dbReference type="HOGENOM" id="CLU_230222_0_0_1"/>
<feature type="compositionally biased region" description="Polar residues" evidence="2">
    <location>
        <begin position="1869"/>
        <end position="1883"/>
    </location>
</feature>